<evidence type="ECO:0000313" key="1">
    <source>
        <dbReference type="EMBL" id="MBB4698649.1"/>
    </source>
</evidence>
<reference evidence="1 2" key="1">
    <citation type="submission" date="2020-08" db="EMBL/GenBank/DDBJ databases">
        <title>Sequencing the genomes of 1000 actinobacteria strains.</title>
        <authorList>
            <person name="Klenk H.-P."/>
        </authorList>
    </citation>
    <scope>NUCLEOTIDE SEQUENCE [LARGE SCALE GENOMIC DNA]</scope>
    <source>
        <strain evidence="1 2">DSM 45784</strain>
    </source>
</reference>
<proteinExistence type="predicted"/>
<sequence length="132" mass="14750">MHSPSSAGDTAKGNWSLLRESVRHLALTAGEQLEWIGPASPDELALDYDAFYLAAWQSRNEGWISEELDTTLGDIDQRLINLTDEGPAAWTAEALHAHPRWEELRRVAHHAMVLMPAEPWNASDRPRTRGNG</sequence>
<dbReference type="AlphaFoldDB" id="A0A7W7G7L3"/>
<dbReference type="EMBL" id="JACHND010000001">
    <property type="protein sequence ID" value="MBB4698649.1"/>
    <property type="molecule type" value="Genomic_DNA"/>
</dbReference>
<dbReference type="Proteomes" id="UP000542210">
    <property type="component" value="Unassembled WGS sequence"/>
</dbReference>
<keyword evidence="2" id="KW-1185">Reference proteome</keyword>
<protein>
    <submittedName>
        <fullName evidence="1">Uncharacterized protein</fullName>
    </submittedName>
</protein>
<comment type="caution">
    <text evidence="1">The sequence shown here is derived from an EMBL/GenBank/DDBJ whole genome shotgun (WGS) entry which is preliminary data.</text>
</comment>
<name>A0A7W7G7L3_9ACTN</name>
<evidence type="ECO:0000313" key="2">
    <source>
        <dbReference type="Proteomes" id="UP000542210"/>
    </source>
</evidence>
<accession>A0A7W7G7L3</accession>
<organism evidence="1 2">
    <name type="scientific">Sphaerisporangium siamense</name>
    <dbReference type="NCBI Taxonomy" id="795645"/>
    <lineage>
        <taxon>Bacteria</taxon>
        <taxon>Bacillati</taxon>
        <taxon>Actinomycetota</taxon>
        <taxon>Actinomycetes</taxon>
        <taxon>Streptosporangiales</taxon>
        <taxon>Streptosporangiaceae</taxon>
        <taxon>Sphaerisporangium</taxon>
    </lineage>
</organism>
<gene>
    <name evidence="1" type="ORF">BJ982_000193</name>
</gene>
<dbReference type="RefSeq" id="WP_184875648.1">
    <property type="nucleotide sequence ID" value="NZ_BOOV01000013.1"/>
</dbReference>